<dbReference type="InterPro" id="IPR050916">
    <property type="entry name" value="SCAN-C2H2_zinc_finger"/>
</dbReference>
<dbReference type="InterPro" id="IPR038269">
    <property type="entry name" value="SCAN_sf"/>
</dbReference>
<evidence type="ECO:0000313" key="5">
    <source>
        <dbReference type="Proteomes" id="UP000826234"/>
    </source>
</evidence>
<evidence type="ECO:0000313" key="4">
    <source>
        <dbReference type="EMBL" id="KAH0630610.1"/>
    </source>
</evidence>
<sequence>MASLTLKETKTKIDDPDLAGPEGGRRPDGISAESSGEFWERTVQRFLGEDLASSDRQRQRFRQFFIEEGDSPREVCSQLHHLCRQWLKPEYHTKNEILDLIILEQFLTILPLQMEKWIRKCGAETCSQAVALAEGFLLSQEEADKEQKEPQINSLLVEVHSEFPVAEKVPLDLKQSPQWREIKQECNRLASLQESAMMPPTKTQSSLVPLCDGPELDQNKSLSLCIQRQAAVASRVTSRTTGNIGYYKEDCQCHLGMFKEGVDKF</sequence>
<proteinExistence type="predicted"/>
<dbReference type="PANTHER" id="PTHR45935:SF15">
    <property type="entry name" value="SCAN BOX DOMAIN-CONTAINING PROTEIN"/>
    <property type="match status" value="1"/>
</dbReference>
<dbReference type="PANTHER" id="PTHR45935">
    <property type="entry name" value="PROTEIN ZBED8-RELATED"/>
    <property type="match status" value="1"/>
</dbReference>
<dbReference type="Gene3D" id="1.10.4020.10">
    <property type="entry name" value="DNA breaking-rejoining enzymes"/>
    <property type="match status" value="1"/>
</dbReference>
<dbReference type="EMBL" id="JAIPUX010000439">
    <property type="protein sequence ID" value="KAH0630610.1"/>
    <property type="molecule type" value="Genomic_DNA"/>
</dbReference>
<reference evidence="4 5" key="1">
    <citation type="journal article" date="2022" name="Gigascience">
        <title>A chromosome-level genome assembly and annotation of the desert horned lizard, Phrynosoma platyrhinos, provides insight into chromosomal rearrangements among reptiles.</title>
        <authorList>
            <person name="Koochekian N."/>
            <person name="Ascanio A."/>
            <person name="Farleigh K."/>
            <person name="Card D.C."/>
            <person name="Schield D.R."/>
            <person name="Castoe T.A."/>
            <person name="Jezkova T."/>
        </authorList>
    </citation>
    <scope>NUCLEOTIDE SEQUENCE [LARGE SCALE GENOMIC DNA]</scope>
    <source>
        <strain evidence="4">NK-2021</strain>
    </source>
</reference>
<evidence type="ECO:0000256" key="2">
    <source>
        <dbReference type="SAM" id="MobiDB-lite"/>
    </source>
</evidence>
<feature type="domain" description="SCAN box" evidence="3">
    <location>
        <begin position="58"/>
        <end position="136"/>
    </location>
</feature>
<dbReference type="Proteomes" id="UP000826234">
    <property type="component" value="Unassembled WGS sequence"/>
</dbReference>
<organism evidence="4 5">
    <name type="scientific">Phrynosoma platyrhinos</name>
    <name type="common">Desert horned lizard</name>
    <dbReference type="NCBI Taxonomy" id="52577"/>
    <lineage>
        <taxon>Eukaryota</taxon>
        <taxon>Metazoa</taxon>
        <taxon>Chordata</taxon>
        <taxon>Craniata</taxon>
        <taxon>Vertebrata</taxon>
        <taxon>Euteleostomi</taxon>
        <taxon>Lepidosauria</taxon>
        <taxon>Squamata</taxon>
        <taxon>Bifurcata</taxon>
        <taxon>Unidentata</taxon>
        <taxon>Episquamata</taxon>
        <taxon>Toxicofera</taxon>
        <taxon>Iguania</taxon>
        <taxon>Phrynosomatidae</taxon>
        <taxon>Phrynosomatinae</taxon>
        <taxon>Phrynosoma</taxon>
    </lineage>
</organism>
<name>A0ABQ7TLA4_PHRPL</name>
<dbReference type="InterPro" id="IPR003309">
    <property type="entry name" value="SCAN_dom"/>
</dbReference>
<protein>
    <recommendedName>
        <fullName evidence="3">SCAN box domain-containing protein</fullName>
    </recommendedName>
</protein>
<evidence type="ECO:0000256" key="1">
    <source>
        <dbReference type="ARBA" id="ARBA00023242"/>
    </source>
</evidence>
<feature type="region of interest" description="Disordered" evidence="2">
    <location>
        <begin position="1"/>
        <end position="35"/>
    </location>
</feature>
<accession>A0ABQ7TLA4</accession>
<dbReference type="SUPFAM" id="SSF47353">
    <property type="entry name" value="Retrovirus capsid dimerization domain-like"/>
    <property type="match status" value="1"/>
</dbReference>
<keyword evidence="1" id="KW-0539">Nucleus</keyword>
<gene>
    <name evidence="4" type="ORF">JD844_013839</name>
</gene>
<evidence type="ECO:0000259" key="3">
    <source>
        <dbReference type="PROSITE" id="PS50804"/>
    </source>
</evidence>
<dbReference type="SMART" id="SM00431">
    <property type="entry name" value="SCAN"/>
    <property type="match status" value="1"/>
</dbReference>
<dbReference type="Pfam" id="PF02023">
    <property type="entry name" value="SCAN"/>
    <property type="match status" value="1"/>
</dbReference>
<comment type="caution">
    <text evidence="4">The sequence shown here is derived from an EMBL/GenBank/DDBJ whole genome shotgun (WGS) entry which is preliminary data.</text>
</comment>
<keyword evidence="5" id="KW-1185">Reference proteome</keyword>
<dbReference type="PROSITE" id="PS50804">
    <property type="entry name" value="SCAN_BOX"/>
    <property type="match status" value="1"/>
</dbReference>